<dbReference type="Proteomes" id="UP000694941">
    <property type="component" value="Unplaced"/>
</dbReference>
<dbReference type="SUPFAM" id="SSF57196">
    <property type="entry name" value="EGF/Laminin"/>
    <property type="match status" value="6"/>
</dbReference>
<feature type="transmembrane region" description="Helical" evidence="3">
    <location>
        <begin position="7"/>
        <end position="24"/>
    </location>
</feature>
<dbReference type="PROSITE" id="PS50026">
    <property type="entry name" value="EGF_3"/>
    <property type="match status" value="7"/>
</dbReference>
<comment type="caution">
    <text evidence="2">Lacks conserved residue(s) required for the propagation of feature annotation.</text>
</comment>
<dbReference type="InterPro" id="IPR050906">
    <property type="entry name" value="Notch_signaling"/>
</dbReference>
<feature type="disulfide bond" evidence="2">
    <location>
        <begin position="581"/>
        <end position="590"/>
    </location>
</feature>
<evidence type="ECO:0000313" key="6">
    <source>
        <dbReference type="RefSeq" id="XP_022242744.1"/>
    </source>
</evidence>
<dbReference type="SMART" id="SM00179">
    <property type="entry name" value="EGF_CA"/>
    <property type="match status" value="6"/>
</dbReference>
<evidence type="ECO:0000259" key="4">
    <source>
        <dbReference type="PROSITE" id="PS50026"/>
    </source>
</evidence>
<keyword evidence="5" id="KW-1185">Reference proteome</keyword>
<feature type="disulfide bond" evidence="2">
    <location>
        <begin position="543"/>
        <end position="552"/>
    </location>
</feature>
<dbReference type="GeneID" id="106460073"/>
<evidence type="ECO:0000256" key="3">
    <source>
        <dbReference type="SAM" id="Phobius"/>
    </source>
</evidence>
<dbReference type="InterPro" id="IPR000742">
    <property type="entry name" value="EGF"/>
</dbReference>
<accession>A0ABM1SGI9</accession>
<feature type="domain" description="EGF-like" evidence="4">
    <location>
        <begin position="404"/>
        <end position="440"/>
    </location>
</feature>
<gene>
    <name evidence="6" type="primary">LOC106460073</name>
</gene>
<organism evidence="5 6">
    <name type="scientific">Limulus polyphemus</name>
    <name type="common">Atlantic horseshoe crab</name>
    <dbReference type="NCBI Taxonomy" id="6850"/>
    <lineage>
        <taxon>Eukaryota</taxon>
        <taxon>Metazoa</taxon>
        <taxon>Ecdysozoa</taxon>
        <taxon>Arthropoda</taxon>
        <taxon>Chelicerata</taxon>
        <taxon>Merostomata</taxon>
        <taxon>Xiphosura</taxon>
        <taxon>Limulidae</taxon>
        <taxon>Limulus</taxon>
    </lineage>
</organism>
<feature type="domain" description="EGF-like" evidence="4">
    <location>
        <begin position="517"/>
        <end position="553"/>
    </location>
</feature>
<evidence type="ECO:0000256" key="2">
    <source>
        <dbReference type="PROSITE-ProRule" id="PRU00076"/>
    </source>
</evidence>
<feature type="domain" description="EGF-like" evidence="4">
    <location>
        <begin position="479"/>
        <end position="515"/>
    </location>
</feature>
<feature type="domain" description="EGF-like" evidence="4">
    <location>
        <begin position="555"/>
        <end position="591"/>
    </location>
</feature>
<reference evidence="6" key="1">
    <citation type="submission" date="2025-08" db="UniProtKB">
        <authorList>
            <consortium name="RefSeq"/>
        </authorList>
    </citation>
    <scope>IDENTIFICATION</scope>
    <source>
        <tissue evidence="6">Muscle</tissue>
    </source>
</reference>
<feature type="disulfide bond" evidence="2">
    <location>
        <begin position="331"/>
        <end position="348"/>
    </location>
</feature>
<feature type="disulfide bond" evidence="2">
    <location>
        <begin position="446"/>
        <end position="456"/>
    </location>
</feature>
<keyword evidence="3" id="KW-1133">Transmembrane helix</keyword>
<dbReference type="InterPro" id="IPR000152">
    <property type="entry name" value="EGF-type_Asp/Asn_hydroxyl_site"/>
</dbReference>
<feature type="disulfide bond" evidence="2">
    <location>
        <begin position="430"/>
        <end position="439"/>
    </location>
</feature>
<dbReference type="PANTHER" id="PTHR24044">
    <property type="entry name" value="NOTCH LIGAND FAMILY MEMBER"/>
    <property type="match status" value="1"/>
</dbReference>
<dbReference type="Gene3D" id="2.10.25.10">
    <property type="entry name" value="Laminin"/>
    <property type="match status" value="6"/>
</dbReference>
<feature type="disulfide bond" evidence="2">
    <location>
        <begin position="505"/>
        <end position="514"/>
    </location>
</feature>
<feature type="domain" description="EGF-like" evidence="4">
    <location>
        <begin position="442"/>
        <end position="477"/>
    </location>
</feature>
<protein>
    <submittedName>
        <fullName evidence="6">Uncharacterized protein LOC106460073 isoform X2</fullName>
    </submittedName>
</protein>
<evidence type="ECO:0000313" key="5">
    <source>
        <dbReference type="Proteomes" id="UP000694941"/>
    </source>
</evidence>
<dbReference type="PROSITE" id="PS00022">
    <property type="entry name" value="EGF_1"/>
    <property type="match status" value="7"/>
</dbReference>
<dbReference type="CDD" id="cd00054">
    <property type="entry name" value="EGF_CA"/>
    <property type="match status" value="6"/>
</dbReference>
<dbReference type="PROSITE" id="PS00010">
    <property type="entry name" value="ASX_HYDROXYL"/>
    <property type="match status" value="3"/>
</dbReference>
<dbReference type="PROSITE" id="PS01186">
    <property type="entry name" value="EGF_2"/>
    <property type="match status" value="5"/>
</dbReference>
<dbReference type="RefSeq" id="XP_022242744.1">
    <property type="nucleotide sequence ID" value="XM_022387036.1"/>
</dbReference>
<dbReference type="PRINTS" id="PR00010">
    <property type="entry name" value="EGFBLOOD"/>
</dbReference>
<dbReference type="InterPro" id="IPR018097">
    <property type="entry name" value="EGF_Ca-bd_CS"/>
</dbReference>
<dbReference type="InterPro" id="IPR001881">
    <property type="entry name" value="EGF-like_Ca-bd_dom"/>
</dbReference>
<dbReference type="Pfam" id="PF00008">
    <property type="entry name" value="EGF"/>
    <property type="match status" value="3"/>
</dbReference>
<keyword evidence="3" id="KW-0472">Membrane</keyword>
<feature type="disulfide bond" evidence="2">
    <location>
        <begin position="350"/>
        <end position="359"/>
    </location>
</feature>
<proteinExistence type="predicted"/>
<feature type="disulfide bond" evidence="2">
    <location>
        <begin position="467"/>
        <end position="476"/>
    </location>
</feature>
<name>A0ABM1SGI9_LIMPO</name>
<keyword evidence="2" id="KW-0245">EGF-like domain</keyword>
<dbReference type="SMART" id="SM00181">
    <property type="entry name" value="EGF"/>
    <property type="match status" value="7"/>
</dbReference>
<evidence type="ECO:0000256" key="1">
    <source>
        <dbReference type="ARBA" id="ARBA00023157"/>
    </source>
</evidence>
<dbReference type="PANTHER" id="PTHR24044:SF420">
    <property type="entry name" value="DELTA AND NOTCH-LIKE EPIDERMAL GROWTH FACTOR-RELATED RECEPTOR ISOFORM X1"/>
    <property type="match status" value="1"/>
</dbReference>
<keyword evidence="3" id="KW-0812">Transmembrane</keyword>
<feature type="disulfide bond" evidence="2">
    <location>
        <begin position="392"/>
        <end position="401"/>
    </location>
</feature>
<dbReference type="PROSITE" id="PS01187">
    <property type="entry name" value="EGF_CA"/>
    <property type="match status" value="1"/>
</dbReference>
<feature type="domain" description="EGF-like" evidence="4">
    <location>
        <begin position="318"/>
        <end position="360"/>
    </location>
</feature>
<feature type="transmembrane region" description="Helical" evidence="3">
    <location>
        <begin position="627"/>
        <end position="648"/>
    </location>
</feature>
<keyword evidence="1 2" id="KW-1015">Disulfide bond</keyword>
<feature type="domain" description="EGF-like" evidence="4">
    <location>
        <begin position="361"/>
        <end position="402"/>
    </location>
</feature>
<sequence length="690" mass="76522">MKICTRLVGNTCGIFLLFIISLFINERDVIAYRVDTLTKGNTDNQTLSIGPLEEESVYNTTRNSVSYTTSISGEDSTAQTTDMLDVQTASYSSDPPGDYTDMGVDTMIEEVNTTDGENMPKIDTWIQTTDILEKDITVPYVIHSPTKSPYVQRRASYQLSDDQCLIEDTGLQVWRDTPQGVMLLMTSDHVYCALGDDCLSDKKTWATANSMNTGDVIQMYLQEGDWLNFRIISPGSEDKVDEDRTFDVVLKSTPETTTSGCKESYKAPHYVSEWKTKLSEEFNVKSDLLTPGVRLFDVTLKTSNFNCTLVWRLNITVQPQECMQTPDDLLCSGKGMCVSDEEKLSFTCLCCSSFTGRYCEERDGCHGNPCKNDGYCVDITEGISGSAYHCLCPYGFRGHSCEEKKSMCDKIPCLNNATCKSNETSYWCECPAGFSGHNCEVDINECLSSPCVHGVCEDGTATFTCYCLPGFGGDHCEFEYDECDSNPCVNGGACEDLVAGYRCHCGPGYKGRRCQIKVNLCQPNPCPSPAQCVDRGNNYSCICHSDYSGAGCTQHYNPCFPNPCQNSGSCWPSLDSFFCSCRPGYTGDLCEVEMLYPAKPLARTLEDSAGDNLMDSVNAPMDHLHNMYIAAATLAGACLIVALVVTFCHCRVHKTYQRLFTGSFHGGSNSDVKHLRRPRQIFIEPAWERF</sequence>